<dbReference type="GO" id="GO:0000407">
    <property type="term" value="C:phagophore assembly site"/>
    <property type="evidence" value="ECO:0007669"/>
    <property type="project" value="EnsemblFungi"/>
</dbReference>
<keyword evidence="1" id="KW-0175">Coiled coil</keyword>
<keyword evidence="3" id="KW-1185">Reference proteome</keyword>
<sequence>MESLDLVEKLKRRDSREKAYVKVIEPYMELFRSTLSLNQREAPINEKDTHKELGRPSHGISGETVTMRTMTDELRSLRRTCELYQRNMQKAQLMCKQHLQENSLLEKQLSLQRELNGEKDKRINLLQDELWALQLEVASLERKSAGS</sequence>
<reference evidence="2 3" key="1">
    <citation type="journal article" date="2011" name="Science">
        <title>Comparative functional genomics of the fission yeasts.</title>
        <authorList>
            <person name="Rhind N."/>
            <person name="Chen Z."/>
            <person name="Yassour M."/>
            <person name="Thompson D.A."/>
            <person name="Haas B.J."/>
            <person name="Habib N."/>
            <person name="Wapinski I."/>
            <person name="Roy S."/>
            <person name="Lin M.F."/>
            <person name="Heiman D.I."/>
            <person name="Young S.K."/>
            <person name="Furuya K."/>
            <person name="Guo Y."/>
            <person name="Pidoux A."/>
            <person name="Chen H.M."/>
            <person name="Robbertse B."/>
            <person name="Goldberg J.M."/>
            <person name="Aoki K."/>
            <person name="Bayne E.H."/>
            <person name="Berlin A.M."/>
            <person name="Desjardins C.A."/>
            <person name="Dobbs E."/>
            <person name="Dukaj L."/>
            <person name="Fan L."/>
            <person name="FitzGerald M.G."/>
            <person name="French C."/>
            <person name="Gujja S."/>
            <person name="Hansen K."/>
            <person name="Keifenheim D."/>
            <person name="Levin J.Z."/>
            <person name="Mosher R.A."/>
            <person name="Mueller C.A."/>
            <person name="Pfiffner J."/>
            <person name="Priest M."/>
            <person name="Russ C."/>
            <person name="Smialowska A."/>
            <person name="Swoboda P."/>
            <person name="Sykes S.M."/>
            <person name="Vaughn M."/>
            <person name="Vengrova S."/>
            <person name="Yoder R."/>
            <person name="Zeng Q."/>
            <person name="Allshire R."/>
            <person name="Baulcombe D."/>
            <person name="Birren B.W."/>
            <person name="Brown W."/>
            <person name="Ekwall K."/>
            <person name="Kellis M."/>
            <person name="Leatherwood J."/>
            <person name="Levin H."/>
            <person name="Margalit H."/>
            <person name="Martienssen R."/>
            <person name="Nieduszynski C.A."/>
            <person name="Spatafora J.W."/>
            <person name="Friedman N."/>
            <person name="Dalgaard J.Z."/>
            <person name="Baumann P."/>
            <person name="Niki H."/>
            <person name="Regev A."/>
            <person name="Nusbaum C."/>
        </authorList>
    </citation>
    <scope>NUCLEOTIDE SEQUENCE [LARGE SCALE GENOMIC DNA]</scope>
    <source>
        <strain evidence="3">OY26 / ATCC MYA-4695 / CBS 11777 / NBRC 106824 / NRRL Y48691</strain>
    </source>
</reference>
<dbReference type="AlphaFoldDB" id="S9W1T6"/>
<dbReference type="HOGENOM" id="CLU_1807331_0_0_1"/>
<dbReference type="RefSeq" id="XP_013020880.1">
    <property type="nucleotide sequence ID" value="XM_013165426.1"/>
</dbReference>
<feature type="coiled-coil region" evidence="1">
    <location>
        <begin position="67"/>
        <end position="143"/>
    </location>
</feature>
<dbReference type="Proteomes" id="UP000015464">
    <property type="component" value="Unassembled WGS sequence"/>
</dbReference>
<dbReference type="OMA" id="REAPINE"/>
<dbReference type="STRING" id="653667.S9W1T6"/>
<dbReference type="GO" id="GO:0016236">
    <property type="term" value="P:macroautophagy"/>
    <property type="evidence" value="ECO:0007669"/>
    <property type="project" value="EnsemblFungi"/>
</dbReference>
<dbReference type="OrthoDB" id="5400795at2759"/>
<organism evidence="2 3">
    <name type="scientific">Schizosaccharomyces cryophilus (strain OY26 / ATCC MYA-4695 / CBS 11777 / NBRC 106824 / NRRL Y48691)</name>
    <name type="common">Fission yeast</name>
    <dbReference type="NCBI Taxonomy" id="653667"/>
    <lineage>
        <taxon>Eukaryota</taxon>
        <taxon>Fungi</taxon>
        <taxon>Dikarya</taxon>
        <taxon>Ascomycota</taxon>
        <taxon>Taphrinomycotina</taxon>
        <taxon>Schizosaccharomycetes</taxon>
        <taxon>Schizosaccharomycetales</taxon>
        <taxon>Schizosaccharomycetaceae</taxon>
        <taxon>Schizosaccharomyces</taxon>
    </lineage>
</organism>
<evidence type="ECO:0000313" key="2">
    <source>
        <dbReference type="EMBL" id="EPY54013.1"/>
    </source>
</evidence>
<gene>
    <name evidence="2" type="ORF">SPOG_02764</name>
</gene>
<evidence type="ECO:0000256" key="1">
    <source>
        <dbReference type="SAM" id="Coils"/>
    </source>
</evidence>
<evidence type="ECO:0000313" key="3">
    <source>
        <dbReference type="Proteomes" id="UP000015464"/>
    </source>
</evidence>
<dbReference type="EMBL" id="KE546988">
    <property type="protein sequence ID" value="EPY54013.1"/>
    <property type="molecule type" value="Genomic_DNA"/>
</dbReference>
<accession>S9W1T6</accession>
<proteinExistence type="predicted"/>
<dbReference type="GeneID" id="25037086"/>
<protein>
    <submittedName>
        <fullName evidence="2">Uncharacterized protein</fullName>
    </submittedName>
</protein>
<name>S9W1T6_SCHCR</name>